<evidence type="ECO:0000256" key="9">
    <source>
        <dbReference type="ARBA" id="ARBA00029498"/>
    </source>
</evidence>
<comment type="similarity">
    <text evidence="3">Belongs to the SRP68 family.</text>
</comment>
<evidence type="ECO:0000256" key="5">
    <source>
        <dbReference type="ARBA" id="ARBA00022884"/>
    </source>
</evidence>
<dbReference type="AlphaFoldDB" id="A0A0F7STF3"/>
<keyword evidence="4" id="KW-0963">Cytoplasm</keyword>
<keyword evidence="6" id="KW-0733">Signal recognition particle</keyword>
<dbReference type="PANTHER" id="PTHR12860:SF0">
    <property type="entry name" value="SIGNAL RECOGNITION PARTICLE SUBUNIT SRP68"/>
    <property type="match status" value="1"/>
</dbReference>
<accession>A0A0F7STF3</accession>
<dbReference type="GO" id="GO:0005730">
    <property type="term" value="C:nucleolus"/>
    <property type="evidence" value="ECO:0007669"/>
    <property type="project" value="UniProtKB-SubCell"/>
</dbReference>
<keyword evidence="5" id="KW-0694">RNA-binding</keyword>
<sequence length="651" mass="72443">MSTDLNLDIFEILHQERNTFGLRSGDYDRYNKHLSSRLAKLRASLGLQYSSGGGNGAKVKPFKKAEVLKPEEVKDVRYLEMVLLEAERAHTTSLALHQAWLQTPSDRRTSAQMHRVRMRSQRSLFHSGNLYALLIALPAEASVRLQTIAQAKINHLLLQAIHLHLFRESFMDALPLFIVTRQLLLALADVHAAESGRKEALALGWVDEQVDPRIRYGAWKLGRRSDSASEGVEGIVADFEDEMDGLLEDQGVKAMLEDLKKLKASSTRIEQGPAFGGERKISWLGEEIEVRNPDIVSSLSKVSKALARLDEFEGRKKAGKQRGGKMKAFDRALGSLGEAVGVVQRILDESQTNAQNSTNSTSQASTLPILLDYLQHILLTQRITRDLVLIRAILRPFPDPVPHHLSSPHVNALSSQTPAQKEIFMRALPGILKLYDSVIGSFEKIRVLQTIEKARIQPTDGEDEEVEVGECIEKKIAFYRAKRIGYLSTLHYLLSSVSTSSTSSSGATSTSLVQALLLLSRASLLLRQIHGLPSTYPSDLTPLSEDDVTALERSVGQLESVVKVSLWESTQDEGEEKTFLDLAFNFVELERGDDQPEDGELVKPETKSSVATKNEKAQDEEEEEHGVEDEEEIANGEPKKKGWLGGWFGRN</sequence>
<evidence type="ECO:0000313" key="11">
    <source>
        <dbReference type="EMBL" id="CED83919.1"/>
    </source>
</evidence>
<evidence type="ECO:0000256" key="6">
    <source>
        <dbReference type="ARBA" id="ARBA00023135"/>
    </source>
</evidence>
<protein>
    <recommendedName>
        <fullName evidence="9">Signal recognition particle subunit SRP68</fullName>
    </recommendedName>
</protein>
<dbReference type="GO" id="GO:0006614">
    <property type="term" value="P:SRP-dependent cotranslational protein targeting to membrane"/>
    <property type="evidence" value="ECO:0007669"/>
    <property type="project" value="InterPro"/>
</dbReference>
<dbReference type="Gene3D" id="1.10.3450.40">
    <property type="entry name" value="Signal recognition particle, SRP68 subunit, RNA-binding domain"/>
    <property type="match status" value="1"/>
</dbReference>
<dbReference type="EMBL" id="LN483157">
    <property type="protein sequence ID" value="CED83919.1"/>
    <property type="molecule type" value="Genomic_DNA"/>
</dbReference>
<evidence type="ECO:0000256" key="1">
    <source>
        <dbReference type="ARBA" id="ARBA00004496"/>
    </source>
</evidence>
<evidence type="ECO:0000256" key="4">
    <source>
        <dbReference type="ARBA" id="ARBA00022490"/>
    </source>
</evidence>
<dbReference type="PANTHER" id="PTHR12860">
    <property type="entry name" value="SIGNAL RECOGNITION PARTICLE 68 KDA PROTEIN"/>
    <property type="match status" value="1"/>
</dbReference>
<dbReference type="GO" id="GO:0005786">
    <property type="term" value="C:signal recognition particle, endoplasmic reticulum targeting"/>
    <property type="evidence" value="ECO:0007669"/>
    <property type="project" value="UniProtKB-KW"/>
</dbReference>
<comment type="subcellular location">
    <subcellularLocation>
        <location evidence="1">Cytoplasm</location>
    </subcellularLocation>
    <subcellularLocation>
        <location evidence="2">Nucleus</location>
        <location evidence="2">Nucleolus</location>
    </subcellularLocation>
</comment>
<dbReference type="Pfam" id="PF16969">
    <property type="entry name" value="SRP68"/>
    <property type="match status" value="1"/>
</dbReference>
<feature type="region of interest" description="Disordered" evidence="10">
    <location>
        <begin position="593"/>
        <end position="651"/>
    </location>
</feature>
<evidence type="ECO:0000256" key="10">
    <source>
        <dbReference type="SAM" id="MobiDB-lite"/>
    </source>
</evidence>
<dbReference type="InterPro" id="IPR038253">
    <property type="entry name" value="SRP68_N_sf"/>
</dbReference>
<feature type="compositionally biased region" description="Basic and acidic residues" evidence="10">
    <location>
        <begin position="593"/>
        <end position="606"/>
    </location>
</feature>
<keyword evidence="7" id="KW-0539">Nucleus</keyword>
<name>A0A0F7STF3_PHARH</name>
<evidence type="ECO:0000256" key="8">
    <source>
        <dbReference type="ARBA" id="ARBA00023274"/>
    </source>
</evidence>
<dbReference type="GO" id="GO:0030942">
    <property type="term" value="F:endoplasmic reticulum signal peptide binding"/>
    <property type="evidence" value="ECO:0007669"/>
    <property type="project" value="InterPro"/>
</dbReference>
<dbReference type="GO" id="GO:0008312">
    <property type="term" value="F:7S RNA binding"/>
    <property type="evidence" value="ECO:0007669"/>
    <property type="project" value="InterPro"/>
</dbReference>
<evidence type="ECO:0000256" key="2">
    <source>
        <dbReference type="ARBA" id="ARBA00004604"/>
    </source>
</evidence>
<keyword evidence="8" id="KW-0687">Ribonucleoprotein</keyword>
<dbReference type="InterPro" id="IPR026258">
    <property type="entry name" value="SRP68"/>
</dbReference>
<proteinExistence type="inferred from homology"/>
<dbReference type="GO" id="GO:0005047">
    <property type="term" value="F:signal recognition particle binding"/>
    <property type="evidence" value="ECO:0007669"/>
    <property type="project" value="InterPro"/>
</dbReference>
<organism evidence="11">
    <name type="scientific">Phaffia rhodozyma</name>
    <name type="common">Yeast</name>
    <name type="synonym">Xanthophyllomyces dendrorhous</name>
    <dbReference type="NCBI Taxonomy" id="264483"/>
    <lineage>
        <taxon>Eukaryota</taxon>
        <taxon>Fungi</taxon>
        <taxon>Dikarya</taxon>
        <taxon>Basidiomycota</taxon>
        <taxon>Agaricomycotina</taxon>
        <taxon>Tremellomycetes</taxon>
        <taxon>Cystofilobasidiales</taxon>
        <taxon>Mrakiaceae</taxon>
        <taxon>Phaffia</taxon>
    </lineage>
</organism>
<evidence type="ECO:0000256" key="7">
    <source>
        <dbReference type="ARBA" id="ARBA00023242"/>
    </source>
</evidence>
<feature type="compositionally biased region" description="Acidic residues" evidence="10">
    <location>
        <begin position="618"/>
        <end position="634"/>
    </location>
</feature>
<evidence type="ECO:0000256" key="3">
    <source>
        <dbReference type="ARBA" id="ARBA00009352"/>
    </source>
</evidence>
<reference evidence="11" key="1">
    <citation type="submission" date="2014-08" db="EMBL/GenBank/DDBJ databases">
        <authorList>
            <person name="Sharma Rahul"/>
            <person name="Thines Marco"/>
        </authorList>
    </citation>
    <scope>NUCLEOTIDE SEQUENCE</scope>
</reference>